<dbReference type="EMBL" id="ML991790">
    <property type="protein sequence ID" value="KAF2235568.1"/>
    <property type="molecule type" value="Genomic_DNA"/>
</dbReference>
<protein>
    <recommendedName>
        <fullName evidence="4">Ubiquitin-like domain-containing protein</fullName>
    </recommendedName>
</protein>
<evidence type="ECO:0008006" key="4">
    <source>
        <dbReference type="Google" id="ProtNLM"/>
    </source>
</evidence>
<dbReference type="Proteomes" id="UP000800092">
    <property type="component" value="Unassembled WGS sequence"/>
</dbReference>
<proteinExistence type="predicted"/>
<evidence type="ECO:0000313" key="2">
    <source>
        <dbReference type="EMBL" id="KAF2235568.1"/>
    </source>
</evidence>
<evidence type="ECO:0000256" key="1">
    <source>
        <dbReference type="SAM" id="MobiDB-lite"/>
    </source>
</evidence>
<dbReference type="SUPFAM" id="SSF54236">
    <property type="entry name" value="Ubiquitin-like"/>
    <property type="match status" value="1"/>
</dbReference>
<dbReference type="InterPro" id="IPR029071">
    <property type="entry name" value="Ubiquitin-like_domsf"/>
</dbReference>
<name>A0A6A6HCK4_VIRVR</name>
<evidence type="ECO:0000313" key="3">
    <source>
        <dbReference type="Proteomes" id="UP000800092"/>
    </source>
</evidence>
<dbReference type="Gene3D" id="3.10.20.90">
    <property type="entry name" value="Phosphatidylinositol 3-kinase Catalytic Subunit, Chain A, domain 1"/>
    <property type="match status" value="1"/>
</dbReference>
<sequence length="177" mass="19920">MAPRIKWKGPKRALRLKQDPDAADDPNDPTYNPKAKQPSKILSRSSRVSKKSQRTQTPRRARSPRIKREAGSPSPTDGGNPGAKRGNRRKVKEAGDIQVTVQENATEYRLILYVKRTDPVGEVMALWREKWPGLSEPRFFLGDERLLDTNATYTELEVEDGEVIRVFYEVTGGGCIG</sequence>
<dbReference type="CDD" id="cd01763">
    <property type="entry name" value="Ubl_SUMO_like"/>
    <property type="match status" value="1"/>
</dbReference>
<reference evidence="2" key="1">
    <citation type="journal article" date="2020" name="Stud. Mycol.">
        <title>101 Dothideomycetes genomes: a test case for predicting lifestyles and emergence of pathogens.</title>
        <authorList>
            <person name="Haridas S."/>
            <person name="Albert R."/>
            <person name="Binder M."/>
            <person name="Bloem J."/>
            <person name="Labutti K."/>
            <person name="Salamov A."/>
            <person name="Andreopoulos B."/>
            <person name="Baker S."/>
            <person name="Barry K."/>
            <person name="Bills G."/>
            <person name="Bluhm B."/>
            <person name="Cannon C."/>
            <person name="Castanera R."/>
            <person name="Culley D."/>
            <person name="Daum C."/>
            <person name="Ezra D."/>
            <person name="Gonzalez J."/>
            <person name="Henrissat B."/>
            <person name="Kuo A."/>
            <person name="Liang C."/>
            <person name="Lipzen A."/>
            <person name="Lutzoni F."/>
            <person name="Magnuson J."/>
            <person name="Mondo S."/>
            <person name="Nolan M."/>
            <person name="Ohm R."/>
            <person name="Pangilinan J."/>
            <person name="Park H.-J."/>
            <person name="Ramirez L."/>
            <person name="Alfaro M."/>
            <person name="Sun H."/>
            <person name="Tritt A."/>
            <person name="Yoshinaga Y."/>
            <person name="Zwiers L.-H."/>
            <person name="Turgeon B."/>
            <person name="Goodwin S."/>
            <person name="Spatafora J."/>
            <person name="Crous P."/>
            <person name="Grigoriev I."/>
        </authorList>
    </citation>
    <scope>NUCLEOTIDE SEQUENCE</scope>
    <source>
        <strain evidence="2">Tuck. ex Michener</strain>
    </source>
</reference>
<feature type="compositionally biased region" description="Basic residues" evidence="1">
    <location>
        <begin position="1"/>
        <end position="15"/>
    </location>
</feature>
<feature type="compositionally biased region" description="Basic residues" evidence="1">
    <location>
        <begin position="47"/>
        <end position="65"/>
    </location>
</feature>
<gene>
    <name evidence="2" type="ORF">EV356DRAFT_566197</name>
</gene>
<dbReference type="OrthoDB" id="10557635at2759"/>
<dbReference type="AlphaFoldDB" id="A0A6A6HCK4"/>
<feature type="region of interest" description="Disordered" evidence="1">
    <location>
        <begin position="1"/>
        <end position="94"/>
    </location>
</feature>
<organism evidence="2 3">
    <name type="scientific">Viridothelium virens</name>
    <name type="common">Speckled blister lichen</name>
    <name type="synonym">Trypethelium virens</name>
    <dbReference type="NCBI Taxonomy" id="1048519"/>
    <lineage>
        <taxon>Eukaryota</taxon>
        <taxon>Fungi</taxon>
        <taxon>Dikarya</taxon>
        <taxon>Ascomycota</taxon>
        <taxon>Pezizomycotina</taxon>
        <taxon>Dothideomycetes</taxon>
        <taxon>Dothideomycetes incertae sedis</taxon>
        <taxon>Trypetheliales</taxon>
        <taxon>Trypetheliaceae</taxon>
        <taxon>Viridothelium</taxon>
    </lineage>
</organism>
<accession>A0A6A6HCK4</accession>
<keyword evidence="3" id="KW-1185">Reference proteome</keyword>